<dbReference type="GO" id="GO:0051213">
    <property type="term" value="F:dioxygenase activity"/>
    <property type="evidence" value="ECO:0007669"/>
    <property type="project" value="UniProtKB-KW"/>
</dbReference>
<dbReference type="SUPFAM" id="SSF51412">
    <property type="entry name" value="Inosine monophosphate dehydrogenase (IMPDH)"/>
    <property type="match status" value="1"/>
</dbReference>
<keyword evidence="6" id="KW-0285">Flavoprotein</keyword>
<dbReference type="PANTHER" id="PTHR42747:SF3">
    <property type="entry name" value="NITRONATE MONOOXYGENASE-RELATED"/>
    <property type="match status" value="1"/>
</dbReference>
<evidence type="ECO:0000256" key="7">
    <source>
        <dbReference type="ARBA" id="ARBA00022643"/>
    </source>
</evidence>
<accession>A0A2X4W8A1</accession>
<evidence type="ECO:0000256" key="10">
    <source>
        <dbReference type="ARBA" id="ARBA00023033"/>
    </source>
</evidence>
<dbReference type="AlphaFoldDB" id="A0A2X4W8A1"/>
<evidence type="ECO:0000313" key="13">
    <source>
        <dbReference type="EMBL" id="SQI59381.1"/>
    </source>
</evidence>
<comment type="catalytic activity">
    <reaction evidence="12">
        <text>3 propionate 3-nitronate + 3 O2 + H2O = 3 3-oxopropanoate + 2 nitrate + nitrite + H2O2 + 3 H(+)</text>
        <dbReference type="Rhea" id="RHEA:57332"/>
        <dbReference type="ChEBI" id="CHEBI:15377"/>
        <dbReference type="ChEBI" id="CHEBI:15378"/>
        <dbReference type="ChEBI" id="CHEBI:15379"/>
        <dbReference type="ChEBI" id="CHEBI:16240"/>
        <dbReference type="ChEBI" id="CHEBI:16301"/>
        <dbReference type="ChEBI" id="CHEBI:17632"/>
        <dbReference type="ChEBI" id="CHEBI:33190"/>
        <dbReference type="ChEBI" id="CHEBI:136067"/>
    </reaction>
</comment>
<evidence type="ECO:0000256" key="4">
    <source>
        <dbReference type="ARBA" id="ARBA00013457"/>
    </source>
</evidence>
<organism evidence="13 14">
    <name type="scientific">Lederbergia lenta</name>
    <name type="common">Bacillus lentus</name>
    <dbReference type="NCBI Taxonomy" id="1467"/>
    <lineage>
        <taxon>Bacteria</taxon>
        <taxon>Bacillati</taxon>
        <taxon>Bacillota</taxon>
        <taxon>Bacilli</taxon>
        <taxon>Bacillales</taxon>
        <taxon>Bacillaceae</taxon>
        <taxon>Lederbergia</taxon>
    </lineage>
</organism>
<evidence type="ECO:0000256" key="12">
    <source>
        <dbReference type="ARBA" id="ARBA00049401"/>
    </source>
</evidence>
<dbReference type="KEGG" id="blen:NCTC4824_02345"/>
<evidence type="ECO:0000256" key="1">
    <source>
        <dbReference type="ARBA" id="ARBA00001917"/>
    </source>
</evidence>
<comment type="cofactor">
    <cofactor evidence="1">
        <name>FMN</name>
        <dbReference type="ChEBI" id="CHEBI:58210"/>
    </cofactor>
</comment>
<dbReference type="GO" id="GO:0009636">
    <property type="term" value="P:response to toxic substance"/>
    <property type="evidence" value="ECO:0007669"/>
    <property type="project" value="UniProtKB-KW"/>
</dbReference>
<comment type="function">
    <text evidence="2">Nitronate monooxygenase that uses molecular oxygen to catalyze the oxidative denitrification of alkyl nitronates. Acts on propionate 3-nitronate (P3N), the presumed physiological substrate. Probably functions in the detoxification of P3N, a metabolic poison produced by plants and fungi as a defense mechanism.</text>
</comment>
<dbReference type="FunFam" id="3.20.20.70:FF:000154">
    <property type="entry name" value="Probable nitronate monooxygenase"/>
    <property type="match status" value="1"/>
</dbReference>
<name>A0A2X4W8A1_LEDLE</name>
<dbReference type="GO" id="GO:0000166">
    <property type="term" value="F:nucleotide binding"/>
    <property type="evidence" value="ECO:0007669"/>
    <property type="project" value="UniProtKB-KW"/>
</dbReference>
<keyword evidence="5" id="KW-0216">Detoxification</keyword>
<dbReference type="Pfam" id="PF03060">
    <property type="entry name" value="NMO"/>
    <property type="match status" value="1"/>
</dbReference>
<dbReference type="InterPro" id="IPR013785">
    <property type="entry name" value="Aldolase_TIM"/>
</dbReference>
<comment type="similarity">
    <text evidence="3">Belongs to the nitronate monooxygenase family. NMO class I subfamily.</text>
</comment>
<evidence type="ECO:0000256" key="6">
    <source>
        <dbReference type="ARBA" id="ARBA00022630"/>
    </source>
</evidence>
<dbReference type="STRING" id="1348624.GCA_001591545_01396"/>
<dbReference type="RefSeq" id="WP_066140985.1">
    <property type="nucleotide sequence ID" value="NZ_CBCSGM010000001.1"/>
</dbReference>
<dbReference type="EMBL" id="LS483476">
    <property type="protein sequence ID" value="SQI59381.1"/>
    <property type="molecule type" value="Genomic_DNA"/>
</dbReference>
<evidence type="ECO:0000256" key="2">
    <source>
        <dbReference type="ARBA" id="ARBA00003535"/>
    </source>
</evidence>
<dbReference type="Proteomes" id="UP000249134">
    <property type="component" value="Chromosome 1"/>
</dbReference>
<keyword evidence="10" id="KW-0503">Monooxygenase</keyword>
<dbReference type="PANTHER" id="PTHR42747">
    <property type="entry name" value="NITRONATE MONOOXYGENASE-RELATED"/>
    <property type="match status" value="1"/>
</dbReference>
<evidence type="ECO:0000256" key="3">
    <source>
        <dbReference type="ARBA" id="ARBA00009881"/>
    </source>
</evidence>
<keyword evidence="7" id="KW-0288">FMN</keyword>
<keyword evidence="8" id="KW-0547">Nucleotide-binding</keyword>
<evidence type="ECO:0000256" key="11">
    <source>
        <dbReference type="ARBA" id="ARBA00031155"/>
    </source>
</evidence>
<proteinExistence type="inferred from homology"/>
<keyword evidence="13" id="KW-0223">Dioxygenase</keyword>
<evidence type="ECO:0000256" key="8">
    <source>
        <dbReference type="ARBA" id="ARBA00022741"/>
    </source>
</evidence>
<evidence type="ECO:0000313" key="14">
    <source>
        <dbReference type="Proteomes" id="UP000249134"/>
    </source>
</evidence>
<sequence>MLHNEMTKRMQIEHPIIQAPMAGGITTAKLVAAVSNSGGLGSIGAGYLTPAQLRKQIKEVKQLTTRNFGVNLFIPNECKVSKDQITIANNVLQPIRDKLNVQQDKLEMPTFSRMSELFNEQIKIVIEEKVPICSFTFGIPTKEVIAELKQNQIILIGTATTVREAMEIERIGMDIVVGQGSEAGGHRGNFINNFQEGLIGLMSLIPQVVDNVSIPVIAAGGIMDGRGLMASLCLGAKGVQMGTAFLACIESGAHPLHKEAILQASEEQTVLTRTFSGKWARGIKNNFIEEMQEHELNLPDFPVQNTLTQSIRKASSSQNNQDFMSLWSGQSPRLAKNQSVETFMNSIITDATKLRLT</sequence>
<evidence type="ECO:0000256" key="9">
    <source>
        <dbReference type="ARBA" id="ARBA00023002"/>
    </source>
</evidence>
<keyword evidence="9 13" id="KW-0560">Oxidoreductase</keyword>
<gene>
    <name evidence="13" type="ORF">NCTC4824_02345</name>
</gene>
<dbReference type="CDD" id="cd04730">
    <property type="entry name" value="NPD_like"/>
    <property type="match status" value="1"/>
</dbReference>
<protein>
    <recommendedName>
        <fullName evidence="4">Probable nitronate monooxygenase</fullName>
    </recommendedName>
    <alternativeName>
        <fullName evidence="11">Propionate 3-nitronate monooxygenase</fullName>
    </alternativeName>
</protein>
<evidence type="ECO:0000256" key="5">
    <source>
        <dbReference type="ARBA" id="ARBA00022575"/>
    </source>
</evidence>
<dbReference type="GO" id="GO:0018580">
    <property type="term" value="F:nitronate monooxygenase activity"/>
    <property type="evidence" value="ECO:0007669"/>
    <property type="project" value="InterPro"/>
</dbReference>
<keyword evidence="14" id="KW-1185">Reference proteome</keyword>
<dbReference type="InterPro" id="IPR004136">
    <property type="entry name" value="NMO"/>
</dbReference>
<reference evidence="13 14" key="1">
    <citation type="submission" date="2018-06" db="EMBL/GenBank/DDBJ databases">
        <authorList>
            <consortium name="Pathogen Informatics"/>
            <person name="Doyle S."/>
        </authorList>
    </citation>
    <scope>NUCLEOTIDE SEQUENCE [LARGE SCALE GENOMIC DNA]</scope>
    <source>
        <strain evidence="13 14">NCTC4824</strain>
    </source>
</reference>
<dbReference type="Gene3D" id="3.20.20.70">
    <property type="entry name" value="Aldolase class I"/>
    <property type="match status" value="1"/>
</dbReference>